<comment type="subcellular location">
    <subcellularLocation>
        <location evidence="1 9">Cytoplasm</location>
    </subcellularLocation>
</comment>
<keyword evidence="3 9" id="KW-0963">Cytoplasm</keyword>
<sequence length="152" mass="16730">MTETLPLDIEQIKALLPHRYPFLLLDRVTEIEPGVRICGYKNVSANEALFQGHFPDKAIFPGVLICEAMAQLTAVFGFLGSGHRPSDGYLYLFAGLDNVKFKRQVVPGDRLDMEVTYVSERRGMLKVSAKATVDGQLAASADILCAERKADA</sequence>
<evidence type="ECO:0000256" key="2">
    <source>
        <dbReference type="ARBA" id="ARBA00009174"/>
    </source>
</evidence>
<dbReference type="EC" id="4.2.1.59" evidence="9"/>
<dbReference type="NCBIfam" id="TIGR01750">
    <property type="entry name" value="fabZ"/>
    <property type="match status" value="1"/>
</dbReference>
<dbReference type="Pfam" id="PF07977">
    <property type="entry name" value="FabA"/>
    <property type="match status" value="1"/>
</dbReference>
<dbReference type="InterPro" id="IPR029069">
    <property type="entry name" value="HotDog_dom_sf"/>
</dbReference>
<dbReference type="EMBL" id="AAOE01000005">
    <property type="protein sequence ID" value="EAR10233.1"/>
    <property type="molecule type" value="Genomic_DNA"/>
</dbReference>
<dbReference type="HOGENOM" id="CLU_078912_1_0_6"/>
<dbReference type="GO" id="GO:0009245">
    <property type="term" value="P:lipid A biosynthetic process"/>
    <property type="evidence" value="ECO:0007669"/>
    <property type="project" value="UniProtKB-UniRule"/>
</dbReference>
<dbReference type="PANTHER" id="PTHR30272:SF1">
    <property type="entry name" value="3-HYDROXYACYL-[ACYL-CARRIER-PROTEIN] DEHYDRATASE"/>
    <property type="match status" value="1"/>
</dbReference>
<accession>A4BCG7</accession>
<keyword evidence="7 9" id="KW-0456">Lyase</keyword>
<dbReference type="PANTHER" id="PTHR30272">
    <property type="entry name" value="3-HYDROXYACYL-[ACYL-CARRIER-PROTEIN] DEHYDRATASE"/>
    <property type="match status" value="1"/>
</dbReference>
<dbReference type="OrthoDB" id="9772788at2"/>
<dbReference type="Proteomes" id="UP000005953">
    <property type="component" value="Unassembled WGS sequence"/>
</dbReference>
<dbReference type="Gene3D" id="3.10.129.10">
    <property type="entry name" value="Hotdog Thioesterase"/>
    <property type="match status" value="1"/>
</dbReference>
<dbReference type="NCBIfam" id="NF000582">
    <property type="entry name" value="PRK00006.1"/>
    <property type="match status" value="1"/>
</dbReference>
<dbReference type="InterPro" id="IPR010084">
    <property type="entry name" value="FabZ"/>
</dbReference>
<evidence type="ECO:0000256" key="9">
    <source>
        <dbReference type="HAMAP-Rule" id="MF_00406"/>
    </source>
</evidence>
<dbReference type="HAMAP" id="MF_00406">
    <property type="entry name" value="FabZ"/>
    <property type="match status" value="1"/>
</dbReference>
<dbReference type="GO" id="GO:0016020">
    <property type="term" value="C:membrane"/>
    <property type="evidence" value="ECO:0007669"/>
    <property type="project" value="GOC"/>
</dbReference>
<organism evidence="10 11">
    <name type="scientific">Reinekea blandensis MED297</name>
    <dbReference type="NCBI Taxonomy" id="314283"/>
    <lineage>
        <taxon>Bacteria</taxon>
        <taxon>Pseudomonadati</taxon>
        <taxon>Pseudomonadota</taxon>
        <taxon>Gammaproteobacteria</taxon>
        <taxon>Oceanospirillales</taxon>
        <taxon>Saccharospirillaceae</taxon>
        <taxon>Reinekea</taxon>
    </lineage>
</organism>
<feature type="active site" evidence="9">
    <location>
        <position position="53"/>
    </location>
</feature>
<evidence type="ECO:0000256" key="1">
    <source>
        <dbReference type="ARBA" id="ARBA00004496"/>
    </source>
</evidence>
<evidence type="ECO:0000256" key="8">
    <source>
        <dbReference type="ARBA" id="ARBA00025049"/>
    </source>
</evidence>
<dbReference type="AlphaFoldDB" id="A4BCG7"/>
<keyword evidence="4 9" id="KW-0444">Lipid biosynthesis</keyword>
<comment type="catalytic activity">
    <reaction evidence="9">
        <text>a (3R)-hydroxyacyl-[ACP] = a (2E)-enoyl-[ACP] + H2O</text>
        <dbReference type="Rhea" id="RHEA:13097"/>
        <dbReference type="Rhea" id="RHEA-COMP:9925"/>
        <dbReference type="Rhea" id="RHEA-COMP:9945"/>
        <dbReference type="ChEBI" id="CHEBI:15377"/>
        <dbReference type="ChEBI" id="CHEBI:78784"/>
        <dbReference type="ChEBI" id="CHEBI:78827"/>
        <dbReference type="EC" id="4.2.1.59"/>
    </reaction>
</comment>
<evidence type="ECO:0000256" key="7">
    <source>
        <dbReference type="ARBA" id="ARBA00023239"/>
    </source>
</evidence>
<dbReference type="InterPro" id="IPR013114">
    <property type="entry name" value="FabA_FabZ"/>
</dbReference>
<evidence type="ECO:0000256" key="5">
    <source>
        <dbReference type="ARBA" id="ARBA00022556"/>
    </source>
</evidence>
<comment type="similarity">
    <text evidence="2 9">Belongs to the thioester dehydratase family. FabZ subfamily.</text>
</comment>
<dbReference type="GO" id="GO:0019171">
    <property type="term" value="F:(3R)-hydroxyacyl-[acyl-carrier-protein] dehydratase activity"/>
    <property type="evidence" value="ECO:0007669"/>
    <property type="project" value="UniProtKB-EC"/>
</dbReference>
<name>A4BCG7_9GAMM</name>
<keyword evidence="11" id="KW-1185">Reference proteome</keyword>
<gene>
    <name evidence="9" type="primary">fabZ</name>
    <name evidence="10" type="ORF">MED297_13457</name>
</gene>
<dbReference type="GO" id="GO:0006633">
    <property type="term" value="P:fatty acid biosynthetic process"/>
    <property type="evidence" value="ECO:0007669"/>
    <property type="project" value="UniProtKB-UniRule"/>
</dbReference>
<comment type="function">
    <text evidence="8 9">Involved in unsaturated fatty acids biosynthesis. Catalyzes the dehydration of short chain beta-hydroxyacyl-ACPs and long chain saturated and unsaturated beta-hydroxyacyl-ACPs.</text>
</comment>
<dbReference type="RefSeq" id="WP_008042590.1">
    <property type="nucleotide sequence ID" value="NZ_CH724149.1"/>
</dbReference>
<dbReference type="CDD" id="cd01288">
    <property type="entry name" value="FabZ"/>
    <property type="match status" value="1"/>
</dbReference>
<keyword evidence="6 9" id="KW-0443">Lipid metabolism</keyword>
<dbReference type="STRING" id="314283.MED297_13457"/>
<keyword evidence="5 9" id="KW-0441">Lipid A biosynthesis</keyword>
<evidence type="ECO:0000256" key="6">
    <source>
        <dbReference type="ARBA" id="ARBA00023098"/>
    </source>
</evidence>
<evidence type="ECO:0000313" key="11">
    <source>
        <dbReference type="Proteomes" id="UP000005953"/>
    </source>
</evidence>
<evidence type="ECO:0000313" key="10">
    <source>
        <dbReference type="EMBL" id="EAR10233.1"/>
    </source>
</evidence>
<comment type="caution">
    <text evidence="10">The sequence shown here is derived from an EMBL/GenBank/DDBJ whole genome shotgun (WGS) entry which is preliminary data.</text>
</comment>
<reference evidence="10 11" key="1">
    <citation type="submission" date="2006-02" db="EMBL/GenBank/DDBJ databases">
        <authorList>
            <person name="Pinhassi J."/>
            <person name="Pedros-Alio C."/>
            <person name="Ferriera S."/>
            <person name="Johnson J."/>
            <person name="Kravitz S."/>
            <person name="Halpern A."/>
            <person name="Remington K."/>
            <person name="Beeson K."/>
            <person name="Tran B."/>
            <person name="Rogers Y.-H."/>
            <person name="Friedman R."/>
            <person name="Venter J.C."/>
        </authorList>
    </citation>
    <scope>NUCLEOTIDE SEQUENCE [LARGE SCALE GENOMIC DNA]</scope>
    <source>
        <strain evidence="10 11">MED297</strain>
    </source>
</reference>
<dbReference type="FunFam" id="3.10.129.10:FF:000001">
    <property type="entry name" value="3-hydroxyacyl-[acyl-carrier-protein] dehydratase FabZ"/>
    <property type="match status" value="1"/>
</dbReference>
<dbReference type="GO" id="GO:0005737">
    <property type="term" value="C:cytoplasm"/>
    <property type="evidence" value="ECO:0007669"/>
    <property type="project" value="UniProtKB-SubCell"/>
</dbReference>
<dbReference type="SUPFAM" id="SSF54637">
    <property type="entry name" value="Thioesterase/thiol ester dehydrase-isomerase"/>
    <property type="match status" value="1"/>
</dbReference>
<protein>
    <recommendedName>
        <fullName evidence="9">3-hydroxyacyl-[acyl-carrier-protein] dehydratase FabZ</fullName>
        <ecNumber evidence="9">4.2.1.59</ecNumber>
    </recommendedName>
    <alternativeName>
        <fullName evidence="9">(3R)-hydroxymyristoyl-[acyl-carrier-protein] dehydratase</fullName>
        <shortName evidence="9">(3R)-hydroxymyristoyl-ACP dehydrase</shortName>
    </alternativeName>
    <alternativeName>
        <fullName evidence="9">Beta-hydroxyacyl-ACP dehydratase</fullName>
    </alternativeName>
</protein>
<proteinExistence type="inferred from homology"/>
<evidence type="ECO:0000256" key="4">
    <source>
        <dbReference type="ARBA" id="ARBA00022516"/>
    </source>
</evidence>
<evidence type="ECO:0000256" key="3">
    <source>
        <dbReference type="ARBA" id="ARBA00022490"/>
    </source>
</evidence>